<keyword evidence="2" id="KW-1185">Reference proteome</keyword>
<comment type="caution">
    <text evidence="1">The sequence shown here is derived from an EMBL/GenBank/DDBJ whole genome shotgun (WGS) entry which is preliminary data.</text>
</comment>
<proteinExistence type="predicted"/>
<dbReference type="AlphaFoldDB" id="A0A2T8F8S9"/>
<organism evidence="1 2">
    <name type="scientific">Nocardioides gansuensis</name>
    <dbReference type="NCBI Taxonomy" id="2138300"/>
    <lineage>
        <taxon>Bacteria</taxon>
        <taxon>Bacillati</taxon>
        <taxon>Actinomycetota</taxon>
        <taxon>Actinomycetes</taxon>
        <taxon>Propionibacteriales</taxon>
        <taxon>Nocardioidaceae</taxon>
        <taxon>Nocardioides</taxon>
    </lineage>
</organism>
<evidence type="ECO:0000313" key="1">
    <source>
        <dbReference type="EMBL" id="PVG82138.1"/>
    </source>
</evidence>
<name>A0A2T8F8S9_9ACTN</name>
<gene>
    <name evidence="1" type="ORF">DDE18_15800</name>
</gene>
<protein>
    <submittedName>
        <fullName evidence="1">Uncharacterized protein</fullName>
    </submittedName>
</protein>
<dbReference type="EMBL" id="QDGZ01000006">
    <property type="protein sequence ID" value="PVG82138.1"/>
    <property type="molecule type" value="Genomic_DNA"/>
</dbReference>
<dbReference type="Proteomes" id="UP000246018">
    <property type="component" value="Unassembled WGS sequence"/>
</dbReference>
<evidence type="ECO:0000313" key="2">
    <source>
        <dbReference type="Proteomes" id="UP000246018"/>
    </source>
</evidence>
<sequence length="123" mass="13145">MLGDPLAEVPTEFNGRAVATGRDVVTLCVRHAQDIQADRFGGDWDWATATIHVRSLVHEEGTERHVLCDTVIATPQETVSLGDADGMLVIPAPSGRTRLIVSTDEADPAGLETVWVDLVAVDG</sequence>
<reference evidence="1 2" key="1">
    <citation type="submission" date="2018-04" db="EMBL/GenBank/DDBJ databases">
        <title>Genome of Nocardioides gansuensis WSJ-1.</title>
        <authorList>
            <person name="Wu S."/>
            <person name="Wang G."/>
        </authorList>
    </citation>
    <scope>NUCLEOTIDE SEQUENCE [LARGE SCALE GENOMIC DNA]</scope>
    <source>
        <strain evidence="1 2">WSJ-1</strain>
    </source>
</reference>
<accession>A0A2T8F8S9</accession>